<dbReference type="Gene3D" id="3.40.30.10">
    <property type="entry name" value="Glutaredoxin"/>
    <property type="match status" value="1"/>
</dbReference>
<evidence type="ECO:0000259" key="3">
    <source>
        <dbReference type="PROSITE" id="PS51352"/>
    </source>
</evidence>
<evidence type="ECO:0000313" key="5">
    <source>
        <dbReference type="Proteomes" id="UP001597237"/>
    </source>
</evidence>
<dbReference type="EMBL" id="JBHUEY010000001">
    <property type="protein sequence ID" value="MFD1783062.1"/>
    <property type="molecule type" value="Genomic_DNA"/>
</dbReference>
<comment type="caution">
    <text evidence="4">The sequence shown here is derived from an EMBL/GenBank/DDBJ whole genome shotgun (WGS) entry which is preliminary data.</text>
</comment>
<keyword evidence="2" id="KW-0186">Copper</keyword>
<accession>A0ABW4MYJ7</accession>
<dbReference type="InterPro" id="IPR013766">
    <property type="entry name" value="Thioredoxin_domain"/>
</dbReference>
<dbReference type="CDD" id="cd02968">
    <property type="entry name" value="SCO"/>
    <property type="match status" value="1"/>
</dbReference>
<organism evidence="4 5">
    <name type="scientific">Phenylobacterium terrae</name>
    <dbReference type="NCBI Taxonomy" id="2665495"/>
    <lineage>
        <taxon>Bacteria</taxon>
        <taxon>Pseudomonadati</taxon>
        <taxon>Pseudomonadota</taxon>
        <taxon>Alphaproteobacteria</taxon>
        <taxon>Caulobacterales</taxon>
        <taxon>Caulobacteraceae</taxon>
        <taxon>Phenylobacterium</taxon>
    </lineage>
</organism>
<dbReference type="PROSITE" id="PS51352">
    <property type="entry name" value="THIOREDOXIN_2"/>
    <property type="match status" value="1"/>
</dbReference>
<keyword evidence="5" id="KW-1185">Reference proteome</keyword>
<evidence type="ECO:0000256" key="1">
    <source>
        <dbReference type="ARBA" id="ARBA00010996"/>
    </source>
</evidence>
<comment type="similarity">
    <text evidence="1">Belongs to the SCO1/2 family.</text>
</comment>
<dbReference type="InterPro" id="IPR003782">
    <property type="entry name" value="SCO1/SenC"/>
</dbReference>
<sequence>MARRSSLIALIVLVAAALAVAIAWQGGVFSRNDSAPAASAVGGPFQLTDASGRPVDQSLLQGKWNAVFFGFTYCPDVCPTTLQTLIDARRQLGARGEQLQIVFVSVDPGRDTPQQVATYLSNFPGVVGLTGTPEQVAQVLKAYKGYAALSCPAEDPAERARLKAPQDCQDSYLVDHSSAVYLMDPQGRFTNAVAHQLGPDQAADVIRREMEKQGA</sequence>
<reference evidence="5" key="1">
    <citation type="journal article" date="2019" name="Int. J. Syst. Evol. Microbiol.">
        <title>The Global Catalogue of Microorganisms (GCM) 10K type strain sequencing project: providing services to taxonomists for standard genome sequencing and annotation.</title>
        <authorList>
            <consortium name="The Broad Institute Genomics Platform"/>
            <consortium name="The Broad Institute Genome Sequencing Center for Infectious Disease"/>
            <person name="Wu L."/>
            <person name="Ma J."/>
        </authorList>
    </citation>
    <scope>NUCLEOTIDE SEQUENCE [LARGE SCALE GENOMIC DNA]</scope>
    <source>
        <strain evidence="5">DFY28</strain>
    </source>
</reference>
<protein>
    <submittedName>
        <fullName evidence="4">SCO family protein</fullName>
    </submittedName>
</protein>
<dbReference type="SUPFAM" id="SSF52833">
    <property type="entry name" value="Thioredoxin-like"/>
    <property type="match status" value="1"/>
</dbReference>
<dbReference type="Proteomes" id="UP001597237">
    <property type="component" value="Unassembled WGS sequence"/>
</dbReference>
<name>A0ABW4MYJ7_9CAUL</name>
<dbReference type="Pfam" id="PF02630">
    <property type="entry name" value="SCO1-SenC"/>
    <property type="match status" value="1"/>
</dbReference>
<gene>
    <name evidence="4" type="ORF">ACFSC0_06625</name>
</gene>
<dbReference type="InterPro" id="IPR036249">
    <property type="entry name" value="Thioredoxin-like_sf"/>
</dbReference>
<evidence type="ECO:0000313" key="4">
    <source>
        <dbReference type="EMBL" id="MFD1783062.1"/>
    </source>
</evidence>
<dbReference type="PANTHER" id="PTHR12151:SF25">
    <property type="entry name" value="LINALOOL DEHYDRATASE_ISOMERASE DOMAIN-CONTAINING PROTEIN"/>
    <property type="match status" value="1"/>
</dbReference>
<dbReference type="RefSeq" id="WP_377284209.1">
    <property type="nucleotide sequence ID" value="NZ_JBHRSI010000015.1"/>
</dbReference>
<feature type="domain" description="Thioredoxin" evidence="3">
    <location>
        <begin position="36"/>
        <end position="215"/>
    </location>
</feature>
<proteinExistence type="inferred from homology"/>
<dbReference type="PANTHER" id="PTHR12151">
    <property type="entry name" value="ELECTRON TRANSPORT PROTIN SCO1/SENC FAMILY MEMBER"/>
    <property type="match status" value="1"/>
</dbReference>
<evidence type="ECO:0000256" key="2">
    <source>
        <dbReference type="ARBA" id="ARBA00023008"/>
    </source>
</evidence>